<accession>A0A418MDX9</accession>
<dbReference type="PROSITE" id="PS50005">
    <property type="entry name" value="TPR"/>
    <property type="match status" value="1"/>
</dbReference>
<dbReference type="Proteomes" id="UP000283523">
    <property type="component" value="Unassembled WGS sequence"/>
</dbReference>
<comment type="caution">
    <text evidence="4">The sequence shown here is derived from an EMBL/GenBank/DDBJ whole genome shotgun (WGS) entry which is preliminary data.</text>
</comment>
<evidence type="ECO:0000256" key="3">
    <source>
        <dbReference type="SAM" id="Phobius"/>
    </source>
</evidence>
<dbReference type="Pfam" id="PF13181">
    <property type="entry name" value="TPR_8"/>
    <property type="match status" value="1"/>
</dbReference>
<evidence type="ECO:0000256" key="2">
    <source>
        <dbReference type="SAM" id="Coils"/>
    </source>
</evidence>
<organism evidence="4 5">
    <name type="scientific">Fibrisoma montanum</name>
    <dbReference type="NCBI Taxonomy" id="2305895"/>
    <lineage>
        <taxon>Bacteria</taxon>
        <taxon>Pseudomonadati</taxon>
        <taxon>Bacteroidota</taxon>
        <taxon>Cytophagia</taxon>
        <taxon>Cytophagales</taxon>
        <taxon>Spirosomataceae</taxon>
        <taxon>Fibrisoma</taxon>
    </lineage>
</organism>
<dbReference type="OrthoDB" id="1523128at2"/>
<dbReference type="InterPro" id="IPR011990">
    <property type="entry name" value="TPR-like_helical_dom_sf"/>
</dbReference>
<dbReference type="AlphaFoldDB" id="A0A418MDX9"/>
<dbReference type="Pfam" id="PF13424">
    <property type="entry name" value="TPR_12"/>
    <property type="match status" value="2"/>
</dbReference>
<feature type="transmembrane region" description="Helical" evidence="3">
    <location>
        <begin position="350"/>
        <end position="371"/>
    </location>
</feature>
<feature type="repeat" description="TPR" evidence="1">
    <location>
        <begin position="201"/>
        <end position="234"/>
    </location>
</feature>
<evidence type="ECO:0000256" key="1">
    <source>
        <dbReference type="PROSITE-ProRule" id="PRU00339"/>
    </source>
</evidence>
<sequence length="560" mass="64487">MRPFCLYFSADHLVIRVPVACWFILAMWLTEARPGNAQATTAGPVVSGIDQLARQRPDSAYLVIKQALAKATAENDRIAEGDNLQQLGLLFYHQGNYSQAINYLLQAQKLFRTANVPDRLARNLNELGTVYYYNRQSSLARKQFDEALTLYQQIRSRQGMARTYGNIGHLYEKGGDLNQAFRYQRLALANYQAVKDPSGLSKIYENLGSIYEDRAQYDSARYYYQKALSMSDQSRDEIGRLEIVNNLGDLYRKTGRYPQALNIYYQVKNLAGQKGERYQLNGAYRDLGKTYQLMNRHDSAYHYFELSHDLTDQIYATDNNRQIALLQTLYEVEQKDSEIAQLSAEKRINVILTVTAVLVLVLIGVLGAVVISRQRLKIQNEQALNQQNQEIFRTQNELMQAELTNKQLAEENLRYQLELKGKELTSHTLHLIQKNQVLEDLKSDLNTILKDDKRDQRKQLKQLVQKIGQSFSQDKNWNDFRTTFDQVHPNFFSNLTRHFPDLTATDLRLIALLKMNMNSADVATMLAISPDSLRVSRYRLRKKLGLAEGESLSGYIQRFV</sequence>
<keyword evidence="5" id="KW-1185">Reference proteome</keyword>
<keyword evidence="3" id="KW-0812">Transmembrane</keyword>
<dbReference type="PANTHER" id="PTHR10098">
    <property type="entry name" value="RAPSYN-RELATED"/>
    <property type="match status" value="1"/>
</dbReference>
<name>A0A418MDX9_9BACT</name>
<feature type="coiled-coil region" evidence="2">
    <location>
        <begin position="384"/>
        <end position="418"/>
    </location>
</feature>
<gene>
    <name evidence="4" type="ORF">DYU11_06350</name>
</gene>
<dbReference type="SUPFAM" id="SSF46894">
    <property type="entry name" value="C-terminal effector domain of the bipartite response regulators"/>
    <property type="match status" value="1"/>
</dbReference>
<dbReference type="InterPro" id="IPR016032">
    <property type="entry name" value="Sig_transdc_resp-reg_C-effctor"/>
</dbReference>
<keyword evidence="3" id="KW-1133">Transmembrane helix</keyword>
<dbReference type="GO" id="GO:0003677">
    <property type="term" value="F:DNA binding"/>
    <property type="evidence" value="ECO:0007669"/>
    <property type="project" value="InterPro"/>
</dbReference>
<proteinExistence type="predicted"/>
<dbReference type="EMBL" id="QXED01000002">
    <property type="protein sequence ID" value="RIV24937.1"/>
    <property type="molecule type" value="Genomic_DNA"/>
</dbReference>
<keyword evidence="2" id="KW-0175">Coiled coil</keyword>
<evidence type="ECO:0000313" key="5">
    <source>
        <dbReference type="Proteomes" id="UP000283523"/>
    </source>
</evidence>
<reference evidence="4 5" key="1">
    <citation type="submission" date="2018-08" db="EMBL/GenBank/DDBJ databases">
        <title>Fibrisoma montanum sp. nov., isolated from Danxia mountain soil.</title>
        <authorList>
            <person name="Huang Y."/>
        </authorList>
    </citation>
    <scope>NUCLEOTIDE SEQUENCE [LARGE SCALE GENOMIC DNA]</scope>
    <source>
        <strain evidence="4 5">HYT19</strain>
    </source>
</reference>
<dbReference type="Gene3D" id="1.25.40.10">
    <property type="entry name" value="Tetratricopeptide repeat domain"/>
    <property type="match status" value="2"/>
</dbReference>
<dbReference type="SMART" id="SM00028">
    <property type="entry name" value="TPR"/>
    <property type="match status" value="6"/>
</dbReference>
<dbReference type="SUPFAM" id="SSF48452">
    <property type="entry name" value="TPR-like"/>
    <property type="match status" value="2"/>
</dbReference>
<protein>
    <submittedName>
        <fullName evidence="4">Tetratricopeptide repeat protein</fullName>
    </submittedName>
</protein>
<keyword evidence="1" id="KW-0802">TPR repeat</keyword>
<evidence type="ECO:0000313" key="4">
    <source>
        <dbReference type="EMBL" id="RIV24937.1"/>
    </source>
</evidence>
<dbReference type="GO" id="GO:0006355">
    <property type="term" value="P:regulation of DNA-templated transcription"/>
    <property type="evidence" value="ECO:0007669"/>
    <property type="project" value="InterPro"/>
</dbReference>
<dbReference type="InterPro" id="IPR019734">
    <property type="entry name" value="TPR_rpt"/>
</dbReference>
<keyword evidence="3" id="KW-0472">Membrane</keyword>